<organism evidence="5 6">
    <name type="scientific">Pontibacter ummariensis</name>
    <dbReference type="NCBI Taxonomy" id="1610492"/>
    <lineage>
        <taxon>Bacteria</taxon>
        <taxon>Pseudomonadati</taxon>
        <taxon>Bacteroidota</taxon>
        <taxon>Cytophagia</taxon>
        <taxon>Cytophagales</taxon>
        <taxon>Hymenobacteraceae</taxon>
        <taxon>Pontibacter</taxon>
    </lineage>
</organism>
<dbReference type="PANTHER" id="PTHR31084">
    <property type="entry name" value="ALPHA-L-FUCOSIDASE 2"/>
    <property type="match status" value="1"/>
</dbReference>
<sequence>MFLDFSLSRPVKRYALSLAKLTLCLAILLPAYGQTPTRQPEELKLWYSQPARDWNEALPIGNGRLGAMVFGGAAQEHLQLNEETVWTGKPADFVNPAAKAALPEVRKLLFAGKYAEAQELAQQKMMGDKKVGSTYQTLGDLHLNIDLPNQNITKYQRELDLENAVAKVSFRAGDVSFQREMFASASGQVLAVRLTADKPAAQSFTLHLSRPGNKAQLQVSNGEILMSEHVGDGVGVKMVARLKVLNEGGTVQVSGDSIQVKGADAVTLLLAAATDYRGKDPLALSGMQLSAAAQKPYAELRQAHVADYKQYFDRVSLDLGTTDAVYFPTDARLVAMQKGNVDPALVKLYYQYGRYLLISSSRPGSLPANLQGIWADGLTPPWSADYHININIQMNYWPAEVTNLTEMHMPFLTFLDELRPDARKTARDMYGLKGTVAHFTTDPWHFTEPYGQTQWAMWPMGMAWSAQHLWEHYLFTEDKEYLKALAYPVMKETAEFTVNWLVKDPKTGYLVSGPSISPENTFKTADGKIATMVMGPTMDHMIIRDLLGNTIAASEKLGKDAAFRKRLQKILTQLAPTEIGSDGRIMEWTEEFEEPEPGHRHISHLYGLHPGRQITKQQNPELLEAARKTIDYRLAHGGGHTGWSRAWIINFFARLQDSEAAYENLLALLRKSTLPNLFDTHPPFQIDGNFGATAGITEMLLQSHAGEVEVLPALPAAWPQGYIHGLVARGGFEIDLNWEKGQLKQVKVLSRLGNPLQLRYGDKVISLKTQQGNTYVLDKDLQQL</sequence>
<reference evidence="6" key="1">
    <citation type="submission" date="2017-06" db="EMBL/GenBank/DDBJ databases">
        <authorList>
            <person name="Varghese N."/>
            <person name="Submissions S."/>
        </authorList>
    </citation>
    <scope>NUCLEOTIDE SEQUENCE [LARGE SCALE GENOMIC DNA]</scope>
    <source>
        <strain evidence="6">NKM1</strain>
    </source>
</reference>
<dbReference type="InterPro" id="IPR049053">
    <property type="entry name" value="AFCA-like_C"/>
</dbReference>
<dbReference type="Proteomes" id="UP000198432">
    <property type="component" value="Unassembled WGS sequence"/>
</dbReference>
<proteinExistence type="predicted"/>
<dbReference type="InterPro" id="IPR016518">
    <property type="entry name" value="Alpha-L-fucosidase"/>
</dbReference>
<dbReference type="Gene3D" id="1.50.10.10">
    <property type="match status" value="1"/>
</dbReference>
<evidence type="ECO:0000313" key="5">
    <source>
        <dbReference type="EMBL" id="SNT25454.1"/>
    </source>
</evidence>
<evidence type="ECO:0000259" key="3">
    <source>
        <dbReference type="Pfam" id="PF21307"/>
    </source>
</evidence>
<feature type="domain" description="Glycosyl hydrolase family 95 N-terminal" evidence="2">
    <location>
        <begin position="45"/>
        <end position="278"/>
    </location>
</feature>
<feature type="domain" description="Glycosyl hydrolase family 95 catalytic" evidence="4">
    <location>
        <begin position="297"/>
        <end position="700"/>
    </location>
</feature>
<dbReference type="PANTHER" id="PTHR31084:SF0">
    <property type="entry name" value="ALPHA-L-FUCOSIDASE 2"/>
    <property type="match status" value="1"/>
</dbReference>
<accession>A0A239L7E9</accession>
<dbReference type="GO" id="GO:0005975">
    <property type="term" value="P:carbohydrate metabolic process"/>
    <property type="evidence" value="ECO:0007669"/>
    <property type="project" value="InterPro"/>
</dbReference>
<evidence type="ECO:0000256" key="1">
    <source>
        <dbReference type="SAM" id="SignalP"/>
    </source>
</evidence>
<evidence type="ECO:0000313" key="6">
    <source>
        <dbReference type="Proteomes" id="UP000198432"/>
    </source>
</evidence>
<dbReference type="OrthoDB" id="9802600at2"/>
<dbReference type="PIRSF" id="PIRSF007663">
    <property type="entry name" value="UCP007663"/>
    <property type="match status" value="1"/>
</dbReference>
<feature type="signal peptide" evidence="1">
    <location>
        <begin position="1"/>
        <end position="33"/>
    </location>
</feature>
<dbReference type="RefSeq" id="WP_089321677.1">
    <property type="nucleotide sequence ID" value="NZ_FZOQ01000036.1"/>
</dbReference>
<dbReference type="Pfam" id="PF21307">
    <property type="entry name" value="Glyco_hydro_95_C"/>
    <property type="match status" value="1"/>
</dbReference>
<dbReference type="GO" id="GO:0004560">
    <property type="term" value="F:alpha-L-fucosidase activity"/>
    <property type="evidence" value="ECO:0007669"/>
    <property type="project" value="InterPro"/>
</dbReference>
<evidence type="ECO:0000259" key="2">
    <source>
        <dbReference type="Pfam" id="PF14498"/>
    </source>
</evidence>
<dbReference type="Pfam" id="PF14498">
    <property type="entry name" value="Glyco_hyd_65N_2"/>
    <property type="match status" value="1"/>
</dbReference>
<gene>
    <name evidence="5" type="ORF">SAMN06296052_1363</name>
</gene>
<dbReference type="InterPro" id="IPR054363">
    <property type="entry name" value="GH95_cat"/>
</dbReference>
<dbReference type="FunFam" id="1.50.10.10:FF:000028">
    <property type="entry name" value="Alpha-L-fucosidase 2"/>
    <property type="match status" value="1"/>
</dbReference>
<evidence type="ECO:0000259" key="4">
    <source>
        <dbReference type="Pfam" id="PF22124"/>
    </source>
</evidence>
<keyword evidence="1" id="KW-0732">Signal</keyword>
<dbReference type="InterPro" id="IPR008928">
    <property type="entry name" value="6-hairpin_glycosidase_sf"/>
</dbReference>
<keyword evidence="6" id="KW-1185">Reference proteome</keyword>
<dbReference type="EMBL" id="FZOQ01000036">
    <property type="protein sequence ID" value="SNT25454.1"/>
    <property type="molecule type" value="Genomic_DNA"/>
</dbReference>
<dbReference type="InterPro" id="IPR012341">
    <property type="entry name" value="6hp_glycosidase-like_sf"/>
</dbReference>
<dbReference type="AlphaFoldDB" id="A0A239L7E9"/>
<dbReference type="Pfam" id="PF22124">
    <property type="entry name" value="Glyco_hydro_95_cat"/>
    <property type="match status" value="1"/>
</dbReference>
<feature type="chain" id="PRO_5012782965" evidence="1">
    <location>
        <begin position="34"/>
        <end position="784"/>
    </location>
</feature>
<feature type="domain" description="Alpha fucosidase A-like C-terminal" evidence="3">
    <location>
        <begin position="702"/>
        <end position="769"/>
    </location>
</feature>
<protein>
    <submittedName>
        <fullName evidence="5">Alpha-L-fucosidase 2</fullName>
    </submittedName>
</protein>
<dbReference type="InterPro" id="IPR027414">
    <property type="entry name" value="GH95_N_dom"/>
</dbReference>
<name>A0A239L7E9_9BACT</name>
<dbReference type="SUPFAM" id="SSF48208">
    <property type="entry name" value="Six-hairpin glycosidases"/>
    <property type="match status" value="1"/>
</dbReference>